<dbReference type="SMART" id="SM00331">
    <property type="entry name" value="PP2C_SIG"/>
    <property type="match status" value="1"/>
</dbReference>
<reference evidence="3 4" key="1">
    <citation type="submission" date="2023-07" db="EMBL/GenBank/DDBJ databases">
        <title>Sorghum-associated microbial communities from plants grown in Nebraska, USA.</title>
        <authorList>
            <person name="Schachtman D."/>
        </authorList>
    </citation>
    <scope>NUCLEOTIDE SEQUENCE [LARGE SCALE GENOMIC DNA]</scope>
    <source>
        <strain evidence="3 4">BE332</strain>
    </source>
</reference>
<evidence type="ECO:0000313" key="3">
    <source>
        <dbReference type="EMBL" id="MDQ0373362.1"/>
    </source>
</evidence>
<feature type="domain" description="PPM-type phosphatase" evidence="2">
    <location>
        <begin position="165"/>
        <end position="381"/>
    </location>
</feature>
<dbReference type="Proteomes" id="UP001239626">
    <property type="component" value="Unassembled WGS sequence"/>
</dbReference>
<dbReference type="RefSeq" id="WP_307491369.1">
    <property type="nucleotide sequence ID" value="NZ_JAUSVB010000002.1"/>
</dbReference>
<proteinExistence type="predicted"/>
<protein>
    <recommendedName>
        <fullName evidence="2">PPM-type phosphatase domain-containing protein</fullName>
    </recommendedName>
</protein>
<comment type="caution">
    <text evidence="3">The sequence shown here is derived from an EMBL/GenBank/DDBJ whole genome shotgun (WGS) entry which is preliminary data.</text>
</comment>
<accession>A0ABU0EDM6</accession>
<dbReference type="Pfam" id="PF07228">
    <property type="entry name" value="SpoIIE"/>
    <property type="match status" value="1"/>
</dbReference>
<dbReference type="PANTHER" id="PTHR43156:SF2">
    <property type="entry name" value="STAGE II SPORULATION PROTEIN E"/>
    <property type="match status" value="1"/>
</dbReference>
<keyword evidence="4" id="KW-1185">Reference proteome</keyword>
<evidence type="ECO:0000313" key="4">
    <source>
        <dbReference type="Proteomes" id="UP001239626"/>
    </source>
</evidence>
<keyword evidence="1" id="KW-0378">Hydrolase</keyword>
<evidence type="ECO:0000256" key="1">
    <source>
        <dbReference type="ARBA" id="ARBA00022801"/>
    </source>
</evidence>
<organism evidence="3 4">
    <name type="scientific">Cellulomonas humilata</name>
    <dbReference type="NCBI Taxonomy" id="144055"/>
    <lineage>
        <taxon>Bacteria</taxon>
        <taxon>Bacillati</taxon>
        <taxon>Actinomycetota</taxon>
        <taxon>Actinomycetes</taxon>
        <taxon>Micrococcales</taxon>
        <taxon>Cellulomonadaceae</taxon>
        <taxon>Cellulomonas</taxon>
    </lineage>
</organism>
<sequence length="393" mass="43246">MTSLLRRTHMTPPDLLPDAVDEAIVHLGARATVYLADYTQTLLVAMARPSIQPGPNLTIDGTLGGRAYRMLVVQTAVVDGEAQLWMPIIDGVERLGVLKIVVADAGSLEDRAFRRQCWWFAHYLGHLVTVLDTYGDGIDAVRRQHPRTLSAELIWQLLPPLTSGTDKVIVSGRLEPSGSVGGDVFDYALSDTAAEFAILDATGHDLQSGLAAAAALAAYRNARRQGHGLFEQTESIHRAVQDAFEGRMYATGVLGRLDLGSGRLRYLSAGHPSPLLLRAGKIVKTLDAGRRPLLGLDMREGNIAEEMLEPDDTVVLYTDGITEARDEQHQFFGIDRLTDFIEREVSEGTPMPEMVRRVCRRILDHQNGVLQDDATMLLIQWTTTGQAYLEPTR</sequence>
<gene>
    <name evidence="3" type="ORF">J2X26_001673</name>
</gene>
<dbReference type="InterPro" id="IPR052016">
    <property type="entry name" value="Bact_Sigma-Reg"/>
</dbReference>
<dbReference type="Gene3D" id="3.60.40.10">
    <property type="entry name" value="PPM-type phosphatase domain"/>
    <property type="match status" value="1"/>
</dbReference>
<dbReference type="PANTHER" id="PTHR43156">
    <property type="entry name" value="STAGE II SPORULATION PROTEIN E-RELATED"/>
    <property type="match status" value="1"/>
</dbReference>
<dbReference type="EMBL" id="JAUSVB010000002">
    <property type="protein sequence ID" value="MDQ0373362.1"/>
    <property type="molecule type" value="Genomic_DNA"/>
</dbReference>
<dbReference type="SUPFAM" id="SSF81606">
    <property type="entry name" value="PP2C-like"/>
    <property type="match status" value="1"/>
</dbReference>
<evidence type="ECO:0000259" key="2">
    <source>
        <dbReference type="SMART" id="SM00331"/>
    </source>
</evidence>
<dbReference type="InterPro" id="IPR001932">
    <property type="entry name" value="PPM-type_phosphatase-like_dom"/>
</dbReference>
<dbReference type="InterPro" id="IPR036457">
    <property type="entry name" value="PPM-type-like_dom_sf"/>
</dbReference>
<name>A0ABU0EDM6_9CELL</name>